<dbReference type="Proteomes" id="UP000193560">
    <property type="component" value="Unassembled WGS sequence"/>
</dbReference>
<evidence type="ECO:0000256" key="4">
    <source>
        <dbReference type="ARBA" id="ARBA00022786"/>
    </source>
</evidence>
<dbReference type="PANTHER" id="PTHR10953:SF162">
    <property type="entry name" value="SUMO-ACTIVATING ENZYME SUBUNIT 1"/>
    <property type="match status" value="1"/>
</dbReference>
<comment type="caution">
    <text evidence="8">The sequence shown here is derived from an EMBL/GenBank/DDBJ whole genome shotgun (WGS) entry which is preliminary data.</text>
</comment>
<evidence type="ECO:0000313" key="9">
    <source>
        <dbReference type="Proteomes" id="UP000193560"/>
    </source>
</evidence>
<feature type="domain" description="THIF-type NAD/FAD binding fold" evidence="7">
    <location>
        <begin position="14"/>
        <end position="320"/>
    </location>
</feature>
<dbReference type="InterPro" id="IPR035985">
    <property type="entry name" value="Ubiquitin-activating_enz"/>
</dbReference>
<keyword evidence="4" id="KW-0833">Ubl conjugation pathway</keyword>
<dbReference type="GO" id="GO:0005737">
    <property type="term" value="C:cytoplasm"/>
    <property type="evidence" value="ECO:0007669"/>
    <property type="project" value="TreeGrafter"/>
</dbReference>
<evidence type="ECO:0000256" key="2">
    <source>
        <dbReference type="ARBA" id="ARBA00004718"/>
    </source>
</evidence>
<dbReference type="PANTHER" id="PTHR10953">
    <property type="entry name" value="UBIQUITIN-ACTIVATING ENZYME E1"/>
    <property type="match status" value="1"/>
</dbReference>
<evidence type="ECO:0000256" key="6">
    <source>
        <dbReference type="ARBA" id="ARBA00044354"/>
    </source>
</evidence>
<evidence type="ECO:0000256" key="1">
    <source>
        <dbReference type="ARBA" id="ARBA00004123"/>
    </source>
</evidence>
<name>A0A1X2IQW0_9FUNG</name>
<dbReference type="OrthoDB" id="1708823at2759"/>
<dbReference type="Pfam" id="PF00899">
    <property type="entry name" value="ThiF"/>
    <property type="match status" value="1"/>
</dbReference>
<accession>A0A1X2IQW0</accession>
<keyword evidence="9" id="KW-1185">Reference proteome</keyword>
<comment type="pathway">
    <text evidence="2">Protein modification; protein sumoylation.</text>
</comment>
<dbReference type="PRINTS" id="PR01849">
    <property type="entry name" value="UBIQUITINACT"/>
</dbReference>
<dbReference type="InterPro" id="IPR000594">
    <property type="entry name" value="ThiF_NAD_FAD-bd"/>
</dbReference>
<gene>
    <name evidence="8" type="ORF">BCR42DRAFT_409202</name>
</gene>
<dbReference type="GO" id="GO:0019948">
    <property type="term" value="F:SUMO activating enzyme activity"/>
    <property type="evidence" value="ECO:0007669"/>
    <property type="project" value="TreeGrafter"/>
</dbReference>
<organism evidence="8 9">
    <name type="scientific">Absidia repens</name>
    <dbReference type="NCBI Taxonomy" id="90262"/>
    <lineage>
        <taxon>Eukaryota</taxon>
        <taxon>Fungi</taxon>
        <taxon>Fungi incertae sedis</taxon>
        <taxon>Mucoromycota</taxon>
        <taxon>Mucoromycotina</taxon>
        <taxon>Mucoromycetes</taxon>
        <taxon>Mucorales</taxon>
        <taxon>Cunninghamellaceae</taxon>
        <taxon>Absidia</taxon>
    </lineage>
</organism>
<dbReference type="EMBL" id="MCGE01000006">
    <property type="protein sequence ID" value="ORZ20644.1"/>
    <property type="molecule type" value="Genomic_DNA"/>
</dbReference>
<proteinExistence type="inferred from homology"/>
<dbReference type="Gene3D" id="3.40.50.720">
    <property type="entry name" value="NAD(P)-binding Rossmann-like Domain"/>
    <property type="match status" value="1"/>
</dbReference>
<evidence type="ECO:0000259" key="7">
    <source>
        <dbReference type="Pfam" id="PF00899"/>
    </source>
</evidence>
<dbReference type="SUPFAM" id="SSF69572">
    <property type="entry name" value="Activating enzymes of the ubiquitin-like proteins"/>
    <property type="match status" value="1"/>
</dbReference>
<comment type="similarity">
    <text evidence="3">Belongs to the ubiquitin-activating E1 family.</text>
</comment>
<dbReference type="STRING" id="90262.A0A1X2IQW0"/>
<dbReference type="GO" id="GO:0016925">
    <property type="term" value="P:protein sumoylation"/>
    <property type="evidence" value="ECO:0007669"/>
    <property type="project" value="TreeGrafter"/>
</dbReference>
<sequence length="327" mass="36626">MTQQSISQDEAAIYDRQIRLWGLEAQQRIGNAHILIAGVRALSNEVSKNLVLAGIGSVTLLDHNTVEKNEVDSQFLFSEDDIGKNKAEVSSSSLQTLNPRVNLVVDQENIHEKPDTFFESFDSVCLFHADIQLAIRINDIRRKISKPFYAADTFGWAGYIFCDLVNHTFIEEKKQLPPGAKQSQDPIITRSTHTESYNSLTDALEKNWSAMSTKALKKRISPIAFLIQILMKFQLKNGRCPTDLDVEELIQEKDIWLQALGINDGSVLDDALLRGLTLYQTELVPLAAIMGGVLAQEIIKVLSAKELPIQNWFFYNGLNGSGLVHQL</sequence>
<reference evidence="8 9" key="1">
    <citation type="submission" date="2016-07" db="EMBL/GenBank/DDBJ databases">
        <title>Pervasive Adenine N6-methylation of Active Genes in Fungi.</title>
        <authorList>
            <consortium name="DOE Joint Genome Institute"/>
            <person name="Mondo S.J."/>
            <person name="Dannebaum R.O."/>
            <person name="Kuo R.C."/>
            <person name="Labutti K."/>
            <person name="Haridas S."/>
            <person name="Kuo A."/>
            <person name="Salamov A."/>
            <person name="Ahrendt S.R."/>
            <person name="Lipzen A."/>
            <person name="Sullivan W."/>
            <person name="Andreopoulos W.B."/>
            <person name="Clum A."/>
            <person name="Lindquist E."/>
            <person name="Daum C."/>
            <person name="Ramamoorthy G.K."/>
            <person name="Gryganskyi A."/>
            <person name="Culley D."/>
            <person name="Magnuson J.K."/>
            <person name="James T.Y."/>
            <person name="O'Malley M.A."/>
            <person name="Stajich J.E."/>
            <person name="Spatafora J.W."/>
            <person name="Visel A."/>
            <person name="Grigoriev I.V."/>
        </authorList>
    </citation>
    <scope>NUCLEOTIDE SEQUENCE [LARGE SCALE GENOMIC DNA]</scope>
    <source>
        <strain evidence="8 9">NRRL 1336</strain>
    </source>
</reference>
<dbReference type="InterPro" id="IPR045886">
    <property type="entry name" value="ThiF/MoeB/HesA"/>
</dbReference>
<dbReference type="InterPro" id="IPR000011">
    <property type="entry name" value="UBQ/SUMO-activ_enz_E1-like"/>
</dbReference>
<dbReference type="AlphaFoldDB" id="A0A1X2IQW0"/>
<evidence type="ECO:0000256" key="5">
    <source>
        <dbReference type="ARBA" id="ARBA00023242"/>
    </source>
</evidence>
<protein>
    <recommendedName>
        <fullName evidence="6">Ubiquitin-like 1-activating enzyme E1A</fullName>
    </recommendedName>
</protein>
<evidence type="ECO:0000256" key="3">
    <source>
        <dbReference type="ARBA" id="ARBA00005673"/>
    </source>
</evidence>
<evidence type="ECO:0000313" key="8">
    <source>
        <dbReference type="EMBL" id="ORZ20644.1"/>
    </source>
</evidence>
<dbReference type="GO" id="GO:0031510">
    <property type="term" value="C:SUMO activating enzyme complex"/>
    <property type="evidence" value="ECO:0007669"/>
    <property type="project" value="TreeGrafter"/>
</dbReference>
<keyword evidence="5" id="KW-0539">Nucleus</keyword>
<comment type="subcellular location">
    <subcellularLocation>
        <location evidence="1">Nucleus</location>
    </subcellularLocation>
</comment>